<keyword evidence="3" id="KW-0813">Transport</keyword>
<evidence type="ECO:0000256" key="1">
    <source>
        <dbReference type="ARBA" id="ARBA00004377"/>
    </source>
</evidence>
<dbReference type="Proteomes" id="UP000316584">
    <property type="component" value="Chromosome"/>
</dbReference>
<evidence type="ECO:0000313" key="12">
    <source>
        <dbReference type="Proteomes" id="UP000316584"/>
    </source>
</evidence>
<keyword evidence="12" id="KW-1185">Reference proteome</keyword>
<dbReference type="SUPFAM" id="SSF103054">
    <property type="entry name" value="General secretion pathway protein M, EpsM"/>
    <property type="match status" value="1"/>
</dbReference>
<dbReference type="GO" id="GO:0005886">
    <property type="term" value="C:plasma membrane"/>
    <property type="evidence" value="ECO:0007669"/>
    <property type="project" value="UniProtKB-SubCell"/>
</dbReference>
<dbReference type="OrthoDB" id="6006969at2"/>
<feature type="transmembrane region" description="Helical" evidence="10">
    <location>
        <begin position="20"/>
        <end position="42"/>
    </location>
</feature>
<evidence type="ECO:0000313" key="11">
    <source>
        <dbReference type="EMBL" id="QDW65998.1"/>
    </source>
</evidence>
<keyword evidence="5" id="KW-0997">Cell inner membrane</keyword>
<dbReference type="EMBL" id="CP042218">
    <property type="protein sequence ID" value="QDW65998.1"/>
    <property type="molecule type" value="Genomic_DNA"/>
</dbReference>
<proteinExistence type="inferred from homology"/>
<keyword evidence="7" id="KW-0653">Protein transport</keyword>
<dbReference type="InterPro" id="IPR023229">
    <property type="entry name" value="T2SS_M_periplasmic_sf"/>
</dbReference>
<organism evidence="11 12">
    <name type="scientific">Luteimonas granuli</name>
    <dbReference type="NCBI Taxonomy" id="1176533"/>
    <lineage>
        <taxon>Bacteria</taxon>
        <taxon>Pseudomonadati</taxon>
        <taxon>Pseudomonadota</taxon>
        <taxon>Gammaproteobacteria</taxon>
        <taxon>Lysobacterales</taxon>
        <taxon>Lysobacteraceae</taxon>
        <taxon>Luteimonas</taxon>
    </lineage>
</organism>
<evidence type="ECO:0000256" key="3">
    <source>
        <dbReference type="ARBA" id="ARBA00022448"/>
    </source>
</evidence>
<accession>A0A518N270</accession>
<keyword evidence="8 10" id="KW-1133">Transmembrane helix</keyword>
<dbReference type="GO" id="GO:0015628">
    <property type="term" value="P:protein secretion by the type II secretion system"/>
    <property type="evidence" value="ECO:0007669"/>
    <property type="project" value="InterPro"/>
</dbReference>
<evidence type="ECO:0000256" key="9">
    <source>
        <dbReference type="ARBA" id="ARBA00023136"/>
    </source>
</evidence>
<dbReference type="GO" id="GO:0015627">
    <property type="term" value="C:type II protein secretion system complex"/>
    <property type="evidence" value="ECO:0007669"/>
    <property type="project" value="InterPro"/>
</dbReference>
<evidence type="ECO:0000256" key="8">
    <source>
        <dbReference type="ARBA" id="ARBA00022989"/>
    </source>
</evidence>
<comment type="subcellular location">
    <subcellularLocation>
        <location evidence="1">Cell inner membrane</location>
        <topology evidence="1">Single-pass membrane protein</topology>
    </subcellularLocation>
</comment>
<dbReference type="Pfam" id="PF04612">
    <property type="entry name" value="T2SSM"/>
    <property type="match status" value="1"/>
</dbReference>
<protein>
    <submittedName>
        <fullName evidence="11">Type II secretion system protein M</fullName>
    </submittedName>
</protein>
<sequence>MSALGRILAWYRGRGSRERAMLATMALLLAAFAWWYGLLWPLRALRDGTEARHDRAAAALQAIEAEVAALTASGAAVPPPSGGEALQRRILDDVRDAGLAPSRQRSAADGAFVLEFERVGSAELFGWLGGLAGHGLAPSSLRVERADGQLRAEVGFGGVAP</sequence>
<evidence type="ECO:0000256" key="7">
    <source>
        <dbReference type="ARBA" id="ARBA00022927"/>
    </source>
</evidence>
<keyword evidence="9 10" id="KW-0472">Membrane</keyword>
<dbReference type="KEGG" id="lug:FPZ22_03065"/>
<reference evidence="11 12" key="1">
    <citation type="submission" date="2019-07" db="EMBL/GenBank/DDBJ databases">
        <title>Full genome sequence of Luteimonas sp. Gr-4.</title>
        <authorList>
            <person name="Im W.-T."/>
        </authorList>
    </citation>
    <scope>NUCLEOTIDE SEQUENCE [LARGE SCALE GENOMIC DNA]</scope>
    <source>
        <strain evidence="11 12">Gr-4</strain>
    </source>
</reference>
<dbReference type="RefSeq" id="WP_144890178.1">
    <property type="nucleotide sequence ID" value="NZ_CP042218.1"/>
</dbReference>
<evidence type="ECO:0000256" key="6">
    <source>
        <dbReference type="ARBA" id="ARBA00022692"/>
    </source>
</evidence>
<evidence type="ECO:0000256" key="5">
    <source>
        <dbReference type="ARBA" id="ARBA00022519"/>
    </source>
</evidence>
<gene>
    <name evidence="11" type="ORF">FPZ22_03065</name>
</gene>
<keyword evidence="4" id="KW-1003">Cell membrane</keyword>
<name>A0A518N270_9GAMM</name>
<keyword evidence="6 10" id="KW-0812">Transmembrane</keyword>
<evidence type="ECO:0000256" key="10">
    <source>
        <dbReference type="SAM" id="Phobius"/>
    </source>
</evidence>
<evidence type="ECO:0000256" key="2">
    <source>
        <dbReference type="ARBA" id="ARBA00010637"/>
    </source>
</evidence>
<dbReference type="AlphaFoldDB" id="A0A518N270"/>
<evidence type="ECO:0000256" key="4">
    <source>
        <dbReference type="ARBA" id="ARBA00022475"/>
    </source>
</evidence>
<dbReference type="InterPro" id="IPR007690">
    <property type="entry name" value="T2SS_GspM"/>
</dbReference>
<comment type="similarity">
    <text evidence="2">Belongs to the GSP M family.</text>
</comment>